<name>A0A8J9TEX8_PHATR</name>
<evidence type="ECO:0000256" key="1">
    <source>
        <dbReference type="SAM" id="MobiDB-lite"/>
    </source>
</evidence>
<organism evidence="3">
    <name type="scientific">Phaeodactylum tricornutum</name>
    <name type="common">Diatom</name>
    <dbReference type="NCBI Taxonomy" id="2850"/>
    <lineage>
        <taxon>Eukaryota</taxon>
        <taxon>Sar</taxon>
        <taxon>Stramenopiles</taxon>
        <taxon>Ochrophyta</taxon>
        <taxon>Bacillariophyta</taxon>
        <taxon>Bacillariophyceae</taxon>
        <taxon>Bacillariophycidae</taxon>
        <taxon>Naviculales</taxon>
        <taxon>Phaeodactylaceae</taxon>
        <taxon>Phaeodactylum</taxon>
    </lineage>
</organism>
<feature type="chain" id="PRO_5035444066" description="Secreted RxLR effector peptide protein" evidence="2">
    <location>
        <begin position="19"/>
        <end position="185"/>
    </location>
</feature>
<proteinExistence type="predicted"/>
<dbReference type="AlphaFoldDB" id="A0A8J9TEX8"/>
<evidence type="ECO:0008006" key="4">
    <source>
        <dbReference type="Google" id="ProtNLM"/>
    </source>
</evidence>
<accession>A0A8J9TEX8</accession>
<protein>
    <recommendedName>
        <fullName evidence="4">Secreted RxLR effector peptide protein</fullName>
    </recommendedName>
</protein>
<reference evidence="3" key="1">
    <citation type="submission" date="2022-02" db="EMBL/GenBank/DDBJ databases">
        <authorList>
            <person name="Giguere J D."/>
        </authorList>
    </citation>
    <scope>NUCLEOTIDE SEQUENCE</scope>
    <source>
        <strain evidence="3">CCAP 1055/1</strain>
    </source>
</reference>
<evidence type="ECO:0000256" key="2">
    <source>
        <dbReference type="SAM" id="SignalP"/>
    </source>
</evidence>
<sequence length="185" mass="20371">MAHKLFLALLAFVTVLNASAFIAPARTRNPLSSVTVNAGYVPDGLTEEQYRKIKVSDAKKNKGKDLGRLGPTGFKSRSMQAWQEAFDQGKTGHSFAPLNYKEKMKKGLMKREDVPYMVRGGSWDNSDVKGAKKLKWSKEDKEYAKGGYKKEQSASILGSGPGFDWTGNGSKSALEKIKKNMPGFS</sequence>
<gene>
    <name evidence="3" type="ORF">PTTT1_LOCUS28591</name>
</gene>
<evidence type="ECO:0000313" key="3">
    <source>
        <dbReference type="EMBL" id="CAG9285294.1"/>
    </source>
</evidence>
<feature type="region of interest" description="Disordered" evidence="1">
    <location>
        <begin position="147"/>
        <end position="170"/>
    </location>
</feature>
<keyword evidence="2" id="KW-0732">Signal</keyword>
<dbReference type="EMBL" id="OU594943">
    <property type="protein sequence ID" value="CAG9285294.1"/>
    <property type="molecule type" value="Genomic_DNA"/>
</dbReference>
<feature type="signal peptide" evidence="2">
    <location>
        <begin position="1"/>
        <end position="18"/>
    </location>
</feature>
<dbReference type="Proteomes" id="UP000836788">
    <property type="component" value="Chromosome 2"/>
</dbReference>